<dbReference type="InterPro" id="IPR051020">
    <property type="entry name" value="ALDH-related_metabolic_enz"/>
</dbReference>
<dbReference type="AlphaFoldDB" id="A0A5S9M001"/>
<dbReference type="InterPro" id="IPR015590">
    <property type="entry name" value="Aldehyde_DH_dom"/>
</dbReference>
<dbReference type="EMBL" id="AP021906">
    <property type="protein sequence ID" value="BBP86950.1"/>
    <property type="molecule type" value="Genomic_DNA"/>
</dbReference>
<protein>
    <recommendedName>
        <fullName evidence="3">Aldehyde dehydrogenase domain-containing protein</fullName>
    </recommendedName>
</protein>
<gene>
    <name evidence="4" type="ORF">BsIDN1_05680</name>
</gene>
<evidence type="ECO:0000256" key="2">
    <source>
        <dbReference type="ARBA" id="ARBA00023002"/>
    </source>
</evidence>
<dbReference type="PANTHER" id="PTHR42991:SF1">
    <property type="entry name" value="ALDEHYDE DEHYDROGENASE"/>
    <property type="match status" value="1"/>
</dbReference>
<organism evidence="4 5">
    <name type="scientific">Bacillus safensis</name>
    <dbReference type="NCBI Taxonomy" id="561879"/>
    <lineage>
        <taxon>Bacteria</taxon>
        <taxon>Bacillati</taxon>
        <taxon>Bacillota</taxon>
        <taxon>Bacilli</taxon>
        <taxon>Bacillales</taxon>
        <taxon>Bacillaceae</taxon>
        <taxon>Bacillus</taxon>
    </lineage>
</organism>
<dbReference type="GO" id="GO:0008911">
    <property type="term" value="F:lactaldehyde dehydrogenase (NAD+) activity"/>
    <property type="evidence" value="ECO:0007669"/>
    <property type="project" value="TreeGrafter"/>
</dbReference>
<comment type="similarity">
    <text evidence="1">Belongs to the aldehyde dehydrogenase family.</text>
</comment>
<dbReference type="PANTHER" id="PTHR42991">
    <property type="entry name" value="ALDEHYDE DEHYDROGENASE"/>
    <property type="match status" value="1"/>
</dbReference>
<dbReference type="InterPro" id="IPR016163">
    <property type="entry name" value="Ald_DH_C"/>
</dbReference>
<evidence type="ECO:0000313" key="5">
    <source>
        <dbReference type="Proteomes" id="UP000464658"/>
    </source>
</evidence>
<proteinExistence type="inferred from homology"/>
<dbReference type="SUPFAM" id="SSF53720">
    <property type="entry name" value="ALDH-like"/>
    <property type="match status" value="1"/>
</dbReference>
<sequence length="87" mass="9507">MDTRGEHGCPPFMWGKRNGASITPAILLNPPKQAKVVCEEVFGPVVSILPYEELEEAIKEANDSRYGLQAGIFTNQLDVALHAAKRA</sequence>
<dbReference type="InterPro" id="IPR016161">
    <property type="entry name" value="Ald_DH/histidinol_DH"/>
</dbReference>
<keyword evidence="2" id="KW-0560">Oxidoreductase</keyword>
<reference evidence="4 5" key="1">
    <citation type="submission" date="2019-12" db="EMBL/GenBank/DDBJ databases">
        <title>Full genome sequence of a Bacillus safensis strain isolated from commercially available natto in Indonesia.</title>
        <authorList>
            <person name="Yoshida M."/>
            <person name="Uomi M."/>
            <person name="Waturangi D."/>
            <person name="Ekaputri J.J."/>
            <person name="Setiamarga D.H.E."/>
        </authorList>
    </citation>
    <scope>NUCLEOTIDE SEQUENCE [LARGE SCALE GENOMIC DNA]</scope>
    <source>
        <strain evidence="4 5">IDN1</strain>
    </source>
</reference>
<accession>A0A5S9M001</accession>
<evidence type="ECO:0000259" key="3">
    <source>
        <dbReference type="Pfam" id="PF00171"/>
    </source>
</evidence>
<dbReference type="Gene3D" id="3.40.309.10">
    <property type="entry name" value="Aldehyde Dehydrogenase, Chain A, domain 2"/>
    <property type="match status" value="1"/>
</dbReference>
<dbReference type="Pfam" id="PF00171">
    <property type="entry name" value="Aldedh"/>
    <property type="match status" value="1"/>
</dbReference>
<feature type="domain" description="Aldehyde dehydrogenase" evidence="3">
    <location>
        <begin position="15"/>
        <end position="86"/>
    </location>
</feature>
<evidence type="ECO:0000256" key="1">
    <source>
        <dbReference type="ARBA" id="ARBA00009986"/>
    </source>
</evidence>
<dbReference type="Proteomes" id="UP000464658">
    <property type="component" value="Chromosome"/>
</dbReference>
<name>A0A5S9M001_BACIA</name>
<evidence type="ECO:0000313" key="4">
    <source>
        <dbReference type="EMBL" id="BBP86950.1"/>
    </source>
</evidence>